<sequence length="227" mass="25206">MLSCHRMNITARTASVLKIHMQMLSNKCLSAKAYIFEKQFVGFPKPTDFKLVEEELSPIKDGEFLAEAVYLSVDPYMRAYAPRLQTGKTFIGSQVAKIIESRHEKFPVGKYVVGEFGWRTHTISNGKPMLNGVPQAWIIPDLGNLPLSIALGALGMPGALTRRKKISPLHVRCVANLIQFGKTRLETCLNQLLGSTLLDTVCLLAKQELPFILKGMTLTIEEITGNC</sequence>
<dbReference type="PANTHER" id="PTHR43205:SF7">
    <property type="entry name" value="PROSTAGLANDIN REDUCTASE 1"/>
    <property type="match status" value="1"/>
</dbReference>
<dbReference type="OrthoDB" id="809632at2759"/>
<comment type="caution">
    <text evidence="9">The sequence shown here is derived from an EMBL/GenBank/DDBJ whole genome shotgun (WGS) entry which is preliminary data.</text>
</comment>
<evidence type="ECO:0000313" key="10">
    <source>
        <dbReference type="Proteomes" id="UP001152888"/>
    </source>
</evidence>
<comment type="catalytic activity">
    <reaction evidence="6">
        <text>13,14-dihydro-15-oxo-PGF2alpha + NADP(+) = 15-oxoprostaglandin F2alpha + NADPH + H(+)</text>
        <dbReference type="Rhea" id="RHEA:50588"/>
        <dbReference type="ChEBI" id="CHEBI:15378"/>
        <dbReference type="ChEBI" id="CHEBI:57783"/>
        <dbReference type="ChEBI" id="CHEBI:58349"/>
        <dbReference type="ChEBI" id="CHEBI:133374"/>
        <dbReference type="ChEBI" id="CHEBI:133409"/>
    </reaction>
    <physiologicalReaction direction="right-to-left" evidence="6">
        <dbReference type="Rhea" id="RHEA:50590"/>
    </physiologicalReaction>
</comment>
<feature type="domain" description="Oxidoreductase N-terminal" evidence="8">
    <location>
        <begin position="32"/>
        <end position="128"/>
    </location>
</feature>
<proteinExistence type="inferred from homology"/>
<name>A0A9P0KR08_ACAOB</name>
<evidence type="ECO:0000256" key="7">
    <source>
        <dbReference type="ARBA" id="ARBA00049070"/>
    </source>
</evidence>
<dbReference type="PANTHER" id="PTHR43205">
    <property type="entry name" value="PROSTAGLANDIN REDUCTASE"/>
    <property type="match status" value="1"/>
</dbReference>
<reference evidence="9" key="1">
    <citation type="submission" date="2022-03" db="EMBL/GenBank/DDBJ databases">
        <authorList>
            <person name="Sayadi A."/>
        </authorList>
    </citation>
    <scope>NUCLEOTIDE SEQUENCE</scope>
</reference>
<gene>
    <name evidence="9" type="ORF">ACAOBT_LOCUS12950</name>
</gene>
<evidence type="ECO:0000256" key="6">
    <source>
        <dbReference type="ARBA" id="ARBA00048290"/>
    </source>
</evidence>
<evidence type="ECO:0000256" key="5">
    <source>
        <dbReference type="ARBA" id="ARBA00047878"/>
    </source>
</evidence>
<dbReference type="GO" id="GO:0047522">
    <property type="term" value="F:15-oxoprostaglandin 13-reductase [NAD(P)+] activity"/>
    <property type="evidence" value="ECO:0007669"/>
    <property type="project" value="UniProtKB-EC"/>
</dbReference>
<accession>A0A9P0KR08</accession>
<organism evidence="9 10">
    <name type="scientific">Acanthoscelides obtectus</name>
    <name type="common">Bean weevil</name>
    <name type="synonym">Bruchus obtectus</name>
    <dbReference type="NCBI Taxonomy" id="200917"/>
    <lineage>
        <taxon>Eukaryota</taxon>
        <taxon>Metazoa</taxon>
        <taxon>Ecdysozoa</taxon>
        <taxon>Arthropoda</taxon>
        <taxon>Hexapoda</taxon>
        <taxon>Insecta</taxon>
        <taxon>Pterygota</taxon>
        <taxon>Neoptera</taxon>
        <taxon>Endopterygota</taxon>
        <taxon>Coleoptera</taxon>
        <taxon>Polyphaga</taxon>
        <taxon>Cucujiformia</taxon>
        <taxon>Chrysomeloidea</taxon>
        <taxon>Chrysomelidae</taxon>
        <taxon>Bruchinae</taxon>
        <taxon>Bruchini</taxon>
        <taxon>Acanthoscelides</taxon>
    </lineage>
</organism>
<keyword evidence="10" id="KW-1185">Reference proteome</keyword>
<keyword evidence="3" id="KW-0560">Oxidoreductase</keyword>
<comment type="catalytic activity">
    <reaction evidence="5">
        <text>13,14-dihydro-15-oxo-prostaglandin F1alpha + NADP(+) = 15-oxoprostaglandin F1alpha + NADPH + H(+)</text>
        <dbReference type="Rhea" id="RHEA:50592"/>
        <dbReference type="ChEBI" id="CHEBI:15378"/>
        <dbReference type="ChEBI" id="CHEBI:57783"/>
        <dbReference type="ChEBI" id="CHEBI:58349"/>
        <dbReference type="ChEBI" id="CHEBI:79072"/>
        <dbReference type="ChEBI" id="CHEBI:133411"/>
    </reaction>
    <physiologicalReaction direction="right-to-left" evidence="5">
        <dbReference type="Rhea" id="RHEA:50594"/>
    </physiologicalReaction>
</comment>
<dbReference type="InterPro" id="IPR041694">
    <property type="entry name" value="ADH_N_2"/>
</dbReference>
<dbReference type="SUPFAM" id="SSF50129">
    <property type="entry name" value="GroES-like"/>
    <property type="match status" value="1"/>
</dbReference>
<dbReference type="EMBL" id="CAKOFQ010006867">
    <property type="protein sequence ID" value="CAH1977910.1"/>
    <property type="molecule type" value="Genomic_DNA"/>
</dbReference>
<evidence type="ECO:0000256" key="2">
    <source>
        <dbReference type="ARBA" id="ARBA00011981"/>
    </source>
</evidence>
<dbReference type="AlphaFoldDB" id="A0A9P0KR08"/>
<dbReference type="InterPro" id="IPR011032">
    <property type="entry name" value="GroES-like_sf"/>
</dbReference>
<protein>
    <recommendedName>
        <fullName evidence="4">15-oxoprostaglandin 13-reductase</fullName>
        <ecNumber evidence="2">1.3.1.48</ecNumber>
    </recommendedName>
    <alternativeName>
        <fullName evidence="4">15-oxoprostaglandin 13-reductase</fullName>
    </alternativeName>
</protein>
<evidence type="ECO:0000259" key="8">
    <source>
        <dbReference type="Pfam" id="PF16884"/>
    </source>
</evidence>
<dbReference type="EC" id="1.3.1.48" evidence="2"/>
<evidence type="ECO:0000313" key="9">
    <source>
        <dbReference type="EMBL" id="CAH1977910.1"/>
    </source>
</evidence>
<evidence type="ECO:0000256" key="1">
    <source>
        <dbReference type="ARBA" id="ARBA00010460"/>
    </source>
</evidence>
<dbReference type="Gene3D" id="3.90.180.10">
    <property type="entry name" value="Medium-chain alcohol dehydrogenases, catalytic domain"/>
    <property type="match status" value="1"/>
</dbReference>
<comment type="similarity">
    <text evidence="1">Belongs to the NADP-dependent oxidoreductase L4BD family.</text>
</comment>
<evidence type="ECO:0000256" key="4">
    <source>
        <dbReference type="ARBA" id="ARBA00033119"/>
    </source>
</evidence>
<comment type="catalytic activity">
    <reaction evidence="7">
        <text>13,14-dihydro-15-oxo-prostaglandin E1 + NADP(+) = 15-oxoprostaglandin E1 + NADPH + H(+)</text>
        <dbReference type="Rhea" id="RHEA:50584"/>
        <dbReference type="ChEBI" id="CHEBI:15378"/>
        <dbReference type="ChEBI" id="CHEBI:57401"/>
        <dbReference type="ChEBI" id="CHEBI:57783"/>
        <dbReference type="ChEBI" id="CHEBI:58349"/>
        <dbReference type="ChEBI" id="CHEBI:133408"/>
    </reaction>
    <physiologicalReaction direction="right-to-left" evidence="7">
        <dbReference type="Rhea" id="RHEA:50586"/>
    </physiologicalReaction>
</comment>
<evidence type="ECO:0000256" key="3">
    <source>
        <dbReference type="ARBA" id="ARBA00023002"/>
    </source>
</evidence>
<dbReference type="Pfam" id="PF16884">
    <property type="entry name" value="ADH_N_2"/>
    <property type="match status" value="1"/>
</dbReference>
<dbReference type="Proteomes" id="UP001152888">
    <property type="component" value="Unassembled WGS sequence"/>
</dbReference>
<dbReference type="InterPro" id="IPR045010">
    <property type="entry name" value="MDR_fam"/>
</dbReference>
<dbReference type="GO" id="GO:0006693">
    <property type="term" value="P:prostaglandin metabolic process"/>
    <property type="evidence" value="ECO:0007669"/>
    <property type="project" value="TreeGrafter"/>
</dbReference>